<evidence type="ECO:0000313" key="1">
    <source>
        <dbReference type="EMBL" id="VEL20923.1"/>
    </source>
</evidence>
<proteinExistence type="predicted"/>
<dbReference type="EMBL" id="CAAALY010048612">
    <property type="protein sequence ID" value="VEL20923.1"/>
    <property type="molecule type" value="Genomic_DNA"/>
</dbReference>
<comment type="caution">
    <text evidence="1">The sequence shown here is derived from an EMBL/GenBank/DDBJ whole genome shotgun (WGS) entry which is preliminary data.</text>
</comment>
<protein>
    <submittedName>
        <fullName evidence="1">Uncharacterized protein</fullName>
    </submittedName>
</protein>
<dbReference type="Proteomes" id="UP000784294">
    <property type="component" value="Unassembled WGS sequence"/>
</dbReference>
<keyword evidence="2" id="KW-1185">Reference proteome</keyword>
<accession>A0A3S5BVY9</accession>
<evidence type="ECO:0000313" key="2">
    <source>
        <dbReference type="Proteomes" id="UP000784294"/>
    </source>
</evidence>
<reference evidence="1" key="1">
    <citation type="submission" date="2018-11" db="EMBL/GenBank/DDBJ databases">
        <authorList>
            <consortium name="Pathogen Informatics"/>
        </authorList>
    </citation>
    <scope>NUCLEOTIDE SEQUENCE</scope>
</reference>
<gene>
    <name evidence="1" type="ORF">PXEA_LOCUS14363</name>
</gene>
<organism evidence="1 2">
    <name type="scientific">Protopolystoma xenopodis</name>
    <dbReference type="NCBI Taxonomy" id="117903"/>
    <lineage>
        <taxon>Eukaryota</taxon>
        <taxon>Metazoa</taxon>
        <taxon>Spiralia</taxon>
        <taxon>Lophotrochozoa</taxon>
        <taxon>Platyhelminthes</taxon>
        <taxon>Monogenea</taxon>
        <taxon>Polyopisthocotylea</taxon>
        <taxon>Polystomatidea</taxon>
        <taxon>Polystomatidae</taxon>
        <taxon>Protopolystoma</taxon>
    </lineage>
</organism>
<sequence length="54" mass="6131">MGRVQYRNLSSRLVDINFKVATDRATKLYTLTADHEDKNSRVLSLGVLPVWQPG</sequence>
<dbReference type="AlphaFoldDB" id="A0A3S5BVY9"/>
<name>A0A3S5BVY9_9PLAT</name>